<dbReference type="Proteomes" id="UP000499080">
    <property type="component" value="Unassembled WGS sequence"/>
</dbReference>
<proteinExistence type="predicted"/>
<keyword evidence="3" id="KW-1185">Reference proteome</keyword>
<gene>
    <name evidence="2" type="ORF">AVEN_217371_1</name>
</gene>
<evidence type="ECO:0000313" key="2">
    <source>
        <dbReference type="EMBL" id="GBM69767.1"/>
    </source>
</evidence>
<dbReference type="EMBL" id="BGPR01002212">
    <property type="protein sequence ID" value="GBM69767.1"/>
    <property type="molecule type" value="Genomic_DNA"/>
</dbReference>
<feature type="compositionally biased region" description="Basic and acidic residues" evidence="1">
    <location>
        <begin position="1"/>
        <end position="36"/>
    </location>
</feature>
<comment type="caution">
    <text evidence="2">The sequence shown here is derived from an EMBL/GenBank/DDBJ whole genome shotgun (WGS) entry which is preliminary data.</text>
</comment>
<organism evidence="2 3">
    <name type="scientific">Araneus ventricosus</name>
    <name type="common">Orbweaver spider</name>
    <name type="synonym">Epeira ventricosa</name>
    <dbReference type="NCBI Taxonomy" id="182803"/>
    <lineage>
        <taxon>Eukaryota</taxon>
        <taxon>Metazoa</taxon>
        <taxon>Ecdysozoa</taxon>
        <taxon>Arthropoda</taxon>
        <taxon>Chelicerata</taxon>
        <taxon>Arachnida</taxon>
        <taxon>Araneae</taxon>
        <taxon>Araneomorphae</taxon>
        <taxon>Entelegynae</taxon>
        <taxon>Araneoidea</taxon>
        <taxon>Araneidae</taxon>
        <taxon>Araneus</taxon>
    </lineage>
</organism>
<accession>A0A4Y2HW75</accession>
<reference evidence="2 3" key="1">
    <citation type="journal article" date="2019" name="Sci. Rep.">
        <title>Orb-weaving spider Araneus ventricosus genome elucidates the spidroin gene catalogue.</title>
        <authorList>
            <person name="Kono N."/>
            <person name="Nakamura H."/>
            <person name="Ohtoshi R."/>
            <person name="Moran D.A.P."/>
            <person name="Shinohara A."/>
            <person name="Yoshida Y."/>
            <person name="Fujiwara M."/>
            <person name="Mori M."/>
            <person name="Tomita M."/>
            <person name="Arakawa K."/>
        </authorList>
    </citation>
    <scope>NUCLEOTIDE SEQUENCE [LARGE SCALE GENOMIC DNA]</scope>
</reference>
<dbReference type="AlphaFoldDB" id="A0A4Y2HW75"/>
<name>A0A4Y2HW75_ARAVE</name>
<feature type="region of interest" description="Disordered" evidence="1">
    <location>
        <begin position="1"/>
        <end position="40"/>
    </location>
</feature>
<sequence length="92" mass="11208">MKIDEDRMSLQRQREPGRPGHIGRVDKTLTDKEEKGATSSCQRRKSANQICFRFNILCVIRTISRRLFFEFQWKYGFRRFSNTDRKLRSWYK</sequence>
<evidence type="ECO:0000313" key="3">
    <source>
        <dbReference type="Proteomes" id="UP000499080"/>
    </source>
</evidence>
<protein>
    <submittedName>
        <fullName evidence="2">Uncharacterized protein</fullName>
    </submittedName>
</protein>
<evidence type="ECO:0000256" key="1">
    <source>
        <dbReference type="SAM" id="MobiDB-lite"/>
    </source>
</evidence>